<feature type="region of interest" description="Disordered" evidence="2">
    <location>
        <begin position="417"/>
        <end position="442"/>
    </location>
</feature>
<dbReference type="Pfam" id="PF13426">
    <property type="entry name" value="PAS_9"/>
    <property type="match status" value="1"/>
</dbReference>
<evidence type="ECO:0000259" key="3">
    <source>
        <dbReference type="PROSITE" id="PS50110"/>
    </source>
</evidence>
<organism evidence="6 7">
    <name type="scientific">Thermogemmata fonticola</name>
    <dbReference type="NCBI Taxonomy" id="2755323"/>
    <lineage>
        <taxon>Bacteria</taxon>
        <taxon>Pseudomonadati</taxon>
        <taxon>Planctomycetota</taxon>
        <taxon>Planctomycetia</taxon>
        <taxon>Gemmatales</taxon>
        <taxon>Gemmataceae</taxon>
        <taxon>Thermogemmata</taxon>
    </lineage>
</organism>
<dbReference type="PROSITE" id="PS50110">
    <property type="entry name" value="RESPONSE_REGULATORY"/>
    <property type="match status" value="1"/>
</dbReference>
<dbReference type="InterPro" id="IPR035965">
    <property type="entry name" value="PAS-like_dom_sf"/>
</dbReference>
<dbReference type="InterPro" id="IPR000700">
    <property type="entry name" value="PAS-assoc_C"/>
</dbReference>
<dbReference type="CDD" id="cd00130">
    <property type="entry name" value="PAS"/>
    <property type="match status" value="2"/>
</dbReference>
<proteinExistence type="predicted"/>
<evidence type="ECO:0000256" key="2">
    <source>
        <dbReference type="SAM" id="MobiDB-lite"/>
    </source>
</evidence>
<dbReference type="PANTHER" id="PTHR44757">
    <property type="entry name" value="DIGUANYLATE CYCLASE DGCP"/>
    <property type="match status" value="1"/>
</dbReference>
<dbReference type="SMART" id="SM00091">
    <property type="entry name" value="PAS"/>
    <property type="match status" value="2"/>
</dbReference>
<dbReference type="GO" id="GO:0006355">
    <property type="term" value="P:regulation of DNA-templated transcription"/>
    <property type="evidence" value="ECO:0007669"/>
    <property type="project" value="InterPro"/>
</dbReference>
<dbReference type="InterPro" id="IPR011006">
    <property type="entry name" value="CheY-like_superfamily"/>
</dbReference>
<dbReference type="SMART" id="SM00448">
    <property type="entry name" value="REC"/>
    <property type="match status" value="1"/>
</dbReference>
<dbReference type="Pfam" id="PF00989">
    <property type="entry name" value="PAS"/>
    <property type="match status" value="1"/>
</dbReference>
<feature type="domain" description="PAS" evidence="4">
    <location>
        <begin position="16"/>
        <end position="86"/>
    </location>
</feature>
<evidence type="ECO:0000313" key="6">
    <source>
        <dbReference type="EMBL" id="MBA2227434.1"/>
    </source>
</evidence>
<dbReference type="SUPFAM" id="SSF55785">
    <property type="entry name" value="PYP-like sensor domain (PAS domain)"/>
    <property type="match status" value="2"/>
</dbReference>
<dbReference type="SUPFAM" id="SSF52172">
    <property type="entry name" value="CheY-like"/>
    <property type="match status" value="1"/>
</dbReference>
<accession>A0A7V8VG51</accession>
<dbReference type="AlphaFoldDB" id="A0A7V8VG51"/>
<dbReference type="Gene3D" id="3.40.50.2300">
    <property type="match status" value="1"/>
</dbReference>
<dbReference type="InterPro" id="IPR001789">
    <property type="entry name" value="Sig_transdc_resp-reg_receiver"/>
</dbReference>
<gene>
    <name evidence="6" type="ORF">H0921_14845</name>
</gene>
<feature type="compositionally biased region" description="Pro residues" evidence="2">
    <location>
        <begin position="282"/>
        <end position="291"/>
    </location>
</feature>
<dbReference type="NCBIfam" id="TIGR00229">
    <property type="entry name" value="sensory_box"/>
    <property type="match status" value="2"/>
</dbReference>
<evidence type="ECO:0000259" key="4">
    <source>
        <dbReference type="PROSITE" id="PS50112"/>
    </source>
</evidence>
<dbReference type="InterPro" id="IPR013767">
    <property type="entry name" value="PAS_fold"/>
</dbReference>
<dbReference type="RefSeq" id="WP_194539298.1">
    <property type="nucleotide sequence ID" value="NZ_JACEFB010000014.1"/>
</dbReference>
<keyword evidence="1" id="KW-0597">Phosphoprotein</keyword>
<dbReference type="PROSITE" id="PS50113">
    <property type="entry name" value="PAC"/>
    <property type="match status" value="1"/>
</dbReference>
<evidence type="ECO:0000259" key="5">
    <source>
        <dbReference type="PROSITE" id="PS50113"/>
    </source>
</evidence>
<feature type="domain" description="PAC" evidence="5">
    <location>
        <begin position="207"/>
        <end position="261"/>
    </location>
</feature>
<dbReference type="PANTHER" id="PTHR44757:SF2">
    <property type="entry name" value="BIOFILM ARCHITECTURE MAINTENANCE PROTEIN MBAA"/>
    <property type="match status" value="1"/>
</dbReference>
<feature type="compositionally biased region" description="Low complexity" evidence="2">
    <location>
        <begin position="425"/>
        <end position="442"/>
    </location>
</feature>
<dbReference type="Pfam" id="PF00072">
    <property type="entry name" value="Response_reg"/>
    <property type="match status" value="1"/>
</dbReference>
<protein>
    <submittedName>
        <fullName evidence="6">PAS domain S-box protein</fullName>
    </submittedName>
</protein>
<comment type="caution">
    <text evidence="6">The sequence shown here is derived from an EMBL/GenBank/DDBJ whole genome shotgun (WGS) entry which is preliminary data.</text>
</comment>
<dbReference type="PROSITE" id="PS50112">
    <property type="entry name" value="PAS"/>
    <property type="match status" value="2"/>
</dbReference>
<dbReference type="EMBL" id="JACEFB010000014">
    <property type="protein sequence ID" value="MBA2227434.1"/>
    <property type="molecule type" value="Genomic_DNA"/>
</dbReference>
<evidence type="ECO:0000256" key="1">
    <source>
        <dbReference type="PROSITE-ProRule" id="PRU00169"/>
    </source>
</evidence>
<dbReference type="GO" id="GO:0000160">
    <property type="term" value="P:phosphorelay signal transduction system"/>
    <property type="evidence" value="ECO:0007669"/>
    <property type="project" value="InterPro"/>
</dbReference>
<name>A0A7V8VG51_9BACT</name>
<keyword evidence="7" id="KW-1185">Reference proteome</keyword>
<dbReference type="Proteomes" id="UP000542342">
    <property type="component" value="Unassembled WGS sequence"/>
</dbReference>
<dbReference type="Gene3D" id="3.30.450.20">
    <property type="entry name" value="PAS domain"/>
    <property type="match status" value="2"/>
</dbReference>
<feature type="domain" description="Response regulatory" evidence="3">
    <location>
        <begin position="301"/>
        <end position="417"/>
    </location>
</feature>
<dbReference type="InterPro" id="IPR000014">
    <property type="entry name" value="PAS"/>
</dbReference>
<feature type="region of interest" description="Disordered" evidence="2">
    <location>
        <begin position="269"/>
        <end position="297"/>
    </location>
</feature>
<feature type="modified residue" description="4-aspartylphosphate" evidence="1">
    <location>
        <position position="352"/>
    </location>
</feature>
<dbReference type="InterPro" id="IPR052155">
    <property type="entry name" value="Biofilm_reg_signaling"/>
</dbReference>
<feature type="domain" description="PAS" evidence="4">
    <location>
        <begin position="133"/>
        <end position="182"/>
    </location>
</feature>
<reference evidence="6 7" key="1">
    <citation type="submission" date="2020-07" db="EMBL/GenBank/DDBJ databases">
        <title>Thermogemmata thermophila gen. nov., sp. nov., a novel moderate thermophilic planctomycete from a Kamchatka hot spring.</title>
        <authorList>
            <person name="Elcheninov A.G."/>
            <person name="Podosokorskaya O.A."/>
            <person name="Kovaleva O.L."/>
            <person name="Novikov A."/>
            <person name="Bonch-Osmolovskaya E.A."/>
            <person name="Toshchakov S.V."/>
            <person name="Kublanov I.V."/>
        </authorList>
    </citation>
    <scope>NUCLEOTIDE SEQUENCE [LARGE SCALE GENOMIC DNA]</scope>
    <source>
        <strain evidence="6 7">2918</strain>
    </source>
</reference>
<evidence type="ECO:0000313" key="7">
    <source>
        <dbReference type="Proteomes" id="UP000542342"/>
    </source>
</evidence>
<sequence length="442" mass="48645">MSSVSPSGSVSSSAAEAQLFPAIFEHAPEGILLLDDSRRCVEANPAARHLLGYSREELLQRTVEDLTVPDDRPHIPSRWQTLLSQRTCQGLWRILTAVGQTLYAESRCQAHILPGVHLCLFRDVTPPQQADADAHLLRQALDALSAGIIITDQQQLQEPIVYVNRAVTRLTGYRPEELLGQNCRIFSGRYRDQPGLEEVRAAIRQGQTALVELVQQRKDGTLWFNLLSLAPLRNPRGVVTHYVRVLIDITHVRQRLGRWQPEVIASSLPDQAPTIPDQAPAASPPRIPQADPPEAASTTPHILVVEDEDAVREFIRLVLVQAGYTVSLASDGEEAWDIFRREPHHFDLVLSDVLMPRRNGPELAALIHSLRPTLPILFVSGYTGAAAAKLQQIPARELLLEKPFSIDKLLQAVRQALARGKSETPDSSPAATPSSSPGASAL</sequence>